<keyword evidence="3" id="KW-0812">Transmembrane</keyword>
<dbReference type="GO" id="GO:0046872">
    <property type="term" value="F:metal ion binding"/>
    <property type="evidence" value="ECO:0007669"/>
    <property type="project" value="UniProtKB-KW"/>
</dbReference>
<feature type="transmembrane region" description="Helical" evidence="3">
    <location>
        <begin position="90"/>
        <end position="111"/>
    </location>
</feature>
<dbReference type="Gene3D" id="3.60.21.10">
    <property type="match status" value="1"/>
</dbReference>
<reference evidence="5 6" key="1">
    <citation type="submission" date="2013-02" db="EMBL/GenBank/DDBJ databases">
        <title>The Genome Sequence of Acinetobacter sp. NIPH 713.</title>
        <authorList>
            <consortium name="The Broad Institute Genome Sequencing Platform"/>
            <consortium name="The Broad Institute Genome Sequencing Center for Infectious Disease"/>
            <person name="Cerqueira G."/>
            <person name="Feldgarden M."/>
            <person name="Courvalin P."/>
            <person name="Perichon B."/>
            <person name="Grillot-Courvalin C."/>
            <person name="Clermont D."/>
            <person name="Rocha E."/>
            <person name="Yoon E.-J."/>
            <person name="Nemec A."/>
            <person name="Walker B."/>
            <person name="Young S.K."/>
            <person name="Zeng Q."/>
            <person name="Gargeya S."/>
            <person name="Fitzgerald M."/>
            <person name="Haas B."/>
            <person name="Abouelleil A."/>
            <person name="Alvarado L."/>
            <person name="Arachchi H.M."/>
            <person name="Berlin A.M."/>
            <person name="Chapman S.B."/>
            <person name="Dewar J."/>
            <person name="Goldberg J."/>
            <person name="Griggs A."/>
            <person name="Gujja S."/>
            <person name="Hansen M."/>
            <person name="Howarth C."/>
            <person name="Imamovic A."/>
            <person name="Larimer J."/>
            <person name="McCowan C."/>
            <person name="Murphy C."/>
            <person name="Neiman D."/>
            <person name="Pearson M."/>
            <person name="Priest M."/>
            <person name="Roberts A."/>
            <person name="Saif S."/>
            <person name="Shea T."/>
            <person name="Sisk P."/>
            <person name="Sykes S."/>
            <person name="Wortman J."/>
            <person name="Nusbaum C."/>
            <person name="Birren B."/>
        </authorList>
    </citation>
    <scope>NUCLEOTIDE SEQUENCE [LARGE SCALE GENOMIC DNA]</scope>
    <source>
        <strain evidence="5 6">NIPH 713</strain>
    </source>
</reference>
<dbReference type="PANTHER" id="PTHR31302:SF31">
    <property type="entry name" value="PHOSPHODIESTERASE YAEI"/>
    <property type="match status" value="1"/>
</dbReference>
<keyword evidence="2" id="KW-0378">Hydrolase</keyword>
<dbReference type="GO" id="GO:0008758">
    <property type="term" value="F:UDP-2,3-diacylglucosamine hydrolase activity"/>
    <property type="evidence" value="ECO:0007669"/>
    <property type="project" value="TreeGrafter"/>
</dbReference>
<dbReference type="Pfam" id="PF00149">
    <property type="entry name" value="Metallophos"/>
    <property type="match status" value="1"/>
</dbReference>
<protein>
    <recommendedName>
        <fullName evidence="4">Calcineurin-like phosphoesterase domain-containing protein</fullName>
    </recommendedName>
</protein>
<keyword evidence="1" id="KW-0479">Metal-binding</keyword>
<proteinExistence type="predicted"/>
<dbReference type="GO" id="GO:0009245">
    <property type="term" value="P:lipid A biosynthetic process"/>
    <property type="evidence" value="ECO:0007669"/>
    <property type="project" value="TreeGrafter"/>
</dbReference>
<evidence type="ECO:0000256" key="3">
    <source>
        <dbReference type="SAM" id="Phobius"/>
    </source>
</evidence>
<keyword evidence="3" id="KW-0472">Membrane</keyword>
<dbReference type="SUPFAM" id="SSF56300">
    <property type="entry name" value="Metallo-dependent phosphatases"/>
    <property type="match status" value="1"/>
</dbReference>
<dbReference type="InterPro" id="IPR029052">
    <property type="entry name" value="Metallo-depent_PP-like"/>
</dbReference>
<evidence type="ECO:0000313" key="5">
    <source>
        <dbReference type="EMBL" id="ENW87199.1"/>
    </source>
</evidence>
<feature type="transmembrane region" description="Helical" evidence="3">
    <location>
        <begin position="52"/>
        <end position="69"/>
    </location>
</feature>
<dbReference type="AlphaFoldDB" id="N9MA45"/>
<dbReference type="GO" id="GO:0016020">
    <property type="term" value="C:membrane"/>
    <property type="evidence" value="ECO:0007669"/>
    <property type="project" value="GOC"/>
</dbReference>
<feature type="domain" description="Calcineurin-like phosphoesterase" evidence="4">
    <location>
        <begin position="161"/>
        <end position="320"/>
    </location>
</feature>
<keyword evidence="3" id="KW-1133">Transmembrane helix</keyword>
<sequence>MNELERGEQWPYKSKNEKLELSIIASYEKINIKPVISFSTRQGKSMWDTSSVLFYFYLGMAILAIWAVYQAWSSQSRTETIHPFKAFCHLLAFYLSYLLVPLVFFSIYAGWSGYYSLHEAVFVFLISAVLSYARFIEPHLIQVKTTQYQINADKRLKQPVRIALIADLHIGLFSGHERQLRQIVHKLNHVQPDLVVVAGDWTYEPENKLAQELAVLKEIHAPVYSVNGNHDEQYPGPPIQELLHYALQVNQVMDIEGQIVEFDEFRLLGVGDLWAGKADMRSLPDLPQDKPWVILSHNPDTVDMIPKLPTRPLMLAGHTHGGQVELPWLTDYVMKKVSILGHKKGMYRHEHADVFVTVGTGLVGVPFRFRVPPTIDIIELI</sequence>
<comment type="caution">
    <text evidence="5">The sequence shown here is derived from an EMBL/GenBank/DDBJ whole genome shotgun (WGS) entry which is preliminary data.</text>
</comment>
<keyword evidence="6" id="KW-1185">Reference proteome</keyword>
<evidence type="ECO:0000313" key="6">
    <source>
        <dbReference type="Proteomes" id="UP000023774"/>
    </source>
</evidence>
<dbReference type="EMBL" id="APRJ01000010">
    <property type="protein sequence ID" value="ENW87199.1"/>
    <property type="molecule type" value="Genomic_DNA"/>
</dbReference>
<dbReference type="InterPro" id="IPR004843">
    <property type="entry name" value="Calcineurin-like_PHP"/>
</dbReference>
<dbReference type="PANTHER" id="PTHR31302">
    <property type="entry name" value="TRANSMEMBRANE PROTEIN WITH METALLOPHOSPHOESTERASE DOMAIN-RELATED"/>
    <property type="match status" value="1"/>
</dbReference>
<dbReference type="HOGENOM" id="CLU_025443_3_2_6"/>
<gene>
    <name evidence="5" type="ORF">F906_00424</name>
</gene>
<dbReference type="PATRIC" id="fig|1217709.3.peg.401"/>
<accession>N9MA45</accession>
<organism evidence="5 6">
    <name type="scientific">Acinetobacter pseudolwoffii</name>
    <dbReference type="NCBI Taxonomy" id="2053287"/>
    <lineage>
        <taxon>Bacteria</taxon>
        <taxon>Pseudomonadati</taxon>
        <taxon>Pseudomonadota</taxon>
        <taxon>Gammaproteobacteria</taxon>
        <taxon>Moraxellales</taxon>
        <taxon>Moraxellaceae</taxon>
        <taxon>Acinetobacter</taxon>
    </lineage>
</organism>
<evidence type="ECO:0000256" key="2">
    <source>
        <dbReference type="ARBA" id="ARBA00022801"/>
    </source>
</evidence>
<dbReference type="InterPro" id="IPR051158">
    <property type="entry name" value="Metallophosphoesterase_sf"/>
</dbReference>
<evidence type="ECO:0000256" key="1">
    <source>
        <dbReference type="ARBA" id="ARBA00022723"/>
    </source>
</evidence>
<dbReference type="Proteomes" id="UP000023774">
    <property type="component" value="Unassembled WGS sequence"/>
</dbReference>
<name>N9MA45_9GAMM</name>
<feature type="transmembrane region" description="Helical" evidence="3">
    <location>
        <begin position="117"/>
        <end position="135"/>
    </location>
</feature>
<evidence type="ECO:0000259" key="4">
    <source>
        <dbReference type="Pfam" id="PF00149"/>
    </source>
</evidence>